<evidence type="ECO:0000313" key="3">
    <source>
        <dbReference type="Proteomes" id="UP000325684"/>
    </source>
</evidence>
<evidence type="ECO:0000313" key="2">
    <source>
        <dbReference type="EMBL" id="KAB0268131.1"/>
    </source>
</evidence>
<gene>
    <name evidence="2" type="ORF">FEZ63_05755</name>
</gene>
<evidence type="ECO:0000256" key="1">
    <source>
        <dbReference type="SAM" id="SignalP"/>
    </source>
</evidence>
<keyword evidence="3" id="KW-1185">Reference proteome</keyword>
<dbReference type="RefSeq" id="WP_150942689.1">
    <property type="nucleotide sequence ID" value="NZ_VCMV01000007.1"/>
</dbReference>
<feature type="signal peptide" evidence="1">
    <location>
        <begin position="1"/>
        <end position="20"/>
    </location>
</feature>
<dbReference type="Proteomes" id="UP000325684">
    <property type="component" value="Unassembled WGS sequence"/>
</dbReference>
<dbReference type="OrthoDB" id="8019830at2"/>
<protein>
    <recommendedName>
        <fullName evidence="4">DUF4124 domain-containing protein</fullName>
    </recommendedName>
</protein>
<dbReference type="EMBL" id="VCMV01000007">
    <property type="protein sequence ID" value="KAB0268131.1"/>
    <property type="molecule type" value="Genomic_DNA"/>
</dbReference>
<keyword evidence="1" id="KW-0732">Signal</keyword>
<sequence>MNLTIFAAGAILAFVAPAGAQESEPSTWRDPDTRCVYLKVNDTLSLRYRRDGSPDCASVPQVSVGTTITRDDFRELSRAIESLRRDVGAVRREIDRLQPTR</sequence>
<proteinExistence type="predicted"/>
<organism evidence="2 3">
    <name type="scientific">Microvirga brassicacearum</name>
    <dbReference type="NCBI Taxonomy" id="2580413"/>
    <lineage>
        <taxon>Bacteria</taxon>
        <taxon>Pseudomonadati</taxon>
        <taxon>Pseudomonadota</taxon>
        <taxon>Alphaproteobacteria</taxon>
        <taxon>Hyphomicrobiales</taxon>
        <taxon>Methylobacteriaceae</taxon>
        <taxon>Microvirga</taxon>
    </lineage>
</organism>
<accession>A0A5N3PEJ3</accession>
<dbReference type="AlphaFoldDB" id="A0A5N3PEJ3"/>
<feature type="chain" id="PRO_5024394009" description="DUF4124 domain-containing protein" evidence="1">
    <location>
        <begin position="21"/>
        <end position="101"/>
    </location>
</feature>
<reference evidence="2 3" key="1">
    <citation type="journal article" date="2019" name="Microorganisms">
        <title>Genome Insights into the Novel Species Microvirga brassicacearum, a Rapeseed Endophyte with Biotechnological Potential.</title>
        <authorList>
            <person name="Jimenez-Gomez A."/>
            <person name="Saati-Santamaria Z."/>
            <person name="Igual J.M."/>
            <person name="Rivas R."/>
            <person name="Mateos P.F."/>
            <person name="Garcia-Fraile P."/>
        </authorList>
    </citation>
    <scope>NUCLEOTIDE SEQUENCE [LARGE SCALE GENOMIC DNA]</scope>
    <source>
        <strain evidence="2 3">CDVBN77</strain>
    </source>
</reference>
<name>A0A5N3PEJ3_9HYPH</name>
<comment type="caution">
    <text evidence="2">The sequence shown here is derived from an EMBL/GenBank/DDBJ whole genome shotgun (WGS) entry which is preliminary data.</text>
</comment>
<evidence type="ECO:0008006" key="4">
    <source>
        <dbReference type="Google" id="ProtNLM"/>
    </source>
</evidence>